<dbReference type="PANTHER" id="PTHR32309:SF13">
    <property type="entry name" value="FERRIC ENTEROBACTIN TRANSPORT PROTEIN FEPE"/>
    <property type="match status" value="1"/>
</dbReference>
<dbReference type="KEGG" id="meh:M301_2272"/>
<protein>
    <submittedName>
        <fullName evidence="10">Chain length determinant protein EpsF</fullName>
    </submittedName>
</protein>
<dbReference type="OrthoDB" id="8559110at2"/>
<feature type="domain" description="Tyrosine-protein kinase G-rich" evidence="9">
    <location>
        <begin position="348"/>
        <end position="418"/>
    </location>
</feature>
<evidence type="ECO:0000259" key="9">
    <source>
        <dbReference type="Pfam" id="PF13807"/>
    </source>
</evidence>
<evidence type="ECO:0000259" key="8">
    <source>
        <dbReference type="Pfam" id="PF02706"/>
    </source>
</evidence>
<dbReference type="EMBL" id="CP002056">
    <property type="protein sequence ID" value="ADI30637.1"/>
    <property type="molecule type" value="Genomic_DNA"/>
</dbReference>
<organism evidence="10 11">
    <name type="scientific">Methylotenera versatilis (strain 301)</name>
    <dbReference type="NCBI Taxonomy" id="666681"/>
    <lineage>
        <taxon>Bacteria</taxon>
        <taxon>Pseudomonadati</taxon>
        <taxon>Pseudomonadota</taxon>
        <taxon>Betaproteobacteria</taxon>
        <taxon>Nitrosomonadales</taxon>
        <taxon>Methylophilaceae</taxon>
        <taxon>Methylotenera</taxon>
    </lineage>
</organism>
<dbReference type="Pfam" id="PF02706">
    <property type="entry name" value="Wzz"/>
    <property type="match status" value="1"/>
</dbReference>
<evidence type="ECO:0000256" key="7">
    <source>
        <dbReference type="SAM" id="Phobius"/>
    </source>
</evidence>
<keyword evidence="3 7" id="KW-0812">Transmembrane</keyword>
<feature type="compositionally biased region" description="Polar residues" evidence="6">
    <location>
        <begin position="251"/>
        <end position="261"/>
    </location>
</feature>
<evidence type="ECO:0000313" key="10">
    <source>
        <dbReference type="EMBL" id="ADI30637.1"/>
    </source>
</evidence>
<dbReference type="InterPro" id="IPR050445">
    <property type="entry name" value="Bact_polysacc_biosynth/exp"/>
</dbReference>
<dbReference type="RefSeq" id="WP_013148945.1">
    <property type="nucleotide sequence ID" value="NC_014207.1"/>
</dbReference>
<keyword evidence="2" id="KW-1003">Cell membrane</keyword>
<dbReference type="GO" id="GO:0004713">
    <property type="term" value="F:protein tyrosine kinase activity"/>
    <property type="evidence" value="ECO:0007669"/>
    <property type="project" value="TreeGrafter"/>
</dbReference>
<feature type="region of interest" description="Disordered" evidence="6">
    <location>
        <begin position="235"/>
        <end position="265"/>
    </location>
</feature>
<dbReference type="eggNOG" id="COG3206">
    <property type="taxonomic scope" value="Bacteria"/>
</dbReference>
<dbReference type="GO" id="GO:0005886">
    <property type="term" value="C:plasma membrane"/>
    <property type="evidence" value="ECO:0007669"/>
    <property type="project" value="UniProtKB-SubCell"/>
</dbReference>
<keyword evidence="4 7" id="KW-1133">Transmembrane helix</keyword>
<dbReference type="Pfam" id="PF13807">
    <property type="entry name" value="GNVR"/>
    <property type="match status" value="1"/>
</dbReference>
<dbReference type="AlphaFoldDB" id="D7DLG6"/>
<keyword evidence="11" id="KW-1185">Reference proteome</keyword>
<feature type="transmembrane region" description="Helical" evidence="7">
    <location>
        <begin position="12"/>
        <end position="35"/>
    </location>
</feature>
<feature type="transmembrane region" description="Helical" evidence="7">
    <location>
        <begin position="397"/>
        <end position="419"/>
    </location>
</feature>
<keyword evidence="5 7" id="KW-0472">Membrane</keyword>
<dbReference type="InterPro" id="IPR032807">
    <property type="entry name" value="GNVR"/>
</dbReference>
<evidence type="ECO:0000256" key="3">
    <source>
        <dbReference type="ARBA" id="ARBA00022692"/>
    </source>
</evidence>
<evidence type="ECO:0000256" key="6">
    <source>
        <dbReference type="SAM" id="MobiDB-lite"/>
    </source>
</evidence>
<dbReference type="PANTHER" id="PTHR32309">
    <property type="entry name" value="TYROSINE-PROTEIN KINASE"/>
    <property type="match status" value="1"/>
</dbReference>
<evidence type="ECO:0000256" key="5">
    <source>
        <dbReference type="ARBA" id="ARBA00023136"/>
    </source>
</evidence>
<evidence type="ECO:0000256" key="1">
    <source>
        <dbReference type="ARBA" id="ARBA00004651"/>
    </source>
</evidence>
<feature type="compositionally biased region" description="Low complexity" evidence="6">
    <location>
        <begin position="235"/>
        <end position="245"/>
    </location>
</feature>
<evidence type="ECO:0000256" key="2">
    <source>
        <dbReference type="ARBA" id="ARBA00022475"/>
    </source>
</evidence>
<proteinExistence type="predicted"/>
<name>D7DLG6_METV0</name>
<feature type="domain" description="Polysaccharide chain length determinant N-terminal" evidence="8">
    <location>
        <begin position="2"/>
        <end position="89"/>
    </location>
</feature>
<sequence length="467" mass="50968">MNLLQFLLILKARYKVILITFLITVSTATVVTLLLSKSYTATTSLLLNYKGMDPVTGMVLPAQLMPGYMATQNDIIQSRNIALKVVNQLGLDKSEQAQTQFRQASKGSGDIRNWLADLLLKNLSVKPSKESSVIEISFNSADPNFATVAVNSFAENYQQTSAQLKVAPAQQAAGYFGQQVKVLRDDLEQAQSRLSAYQQEKGITNPEQNLDIENMRLNELSGQLSMVQVASIDSQSRSANAQRSSLDSPDIASSPTIQGLKSESARADAKLAELSQRLGKNHPAYKSAEGEANKIRSQLHEEAQRLSNSIGNSASINQQREAQLRSQVESQKKKVLGLNRLRDEMSVLQKDVEVAKKAMDAVTQRFSQTSIEGQSNQNDISILNPAIVPTSPSSPRVLLNIVLGAFVGLVLGIGFGLFAELLDRRVRGRDDISIILGVPVFAVIEGNSTKTNENLLLGQARKLLTSN</sequence>
<dbReference type="Proteomes" id="UP000000383">
    <property type="component" value="Chromosome"/>
</dbReference>
<accession>D7DLG6</accession>
<dbReference type="InterPro" id="IPR017468">
    <property type="entry name" value="Chain_len_reg_EpsF"/>
</dbReference>
<gene>
    <name evidence="10" type="ordered locus">M301_2272</name>
</gene>
<dbReference type="NCBIfam" id="TIGR03017">
    <property type="entry name" value="EpsF"/>
    <property type="match status" value="1"/>
</dbReference>
<evidence type="ECO:0000313" key="11">
    <source>
        <dbReference type="Proteomes" id="UP000000383"/>
    </source>
</evidence>
<dbReference type="InterPro" id="IPR003856">
    <property type="entry name" value="LPS_length_determ_N"/>
</dbReference>
<reference evidence="10 11" key="2">
    <citation type="journal article" date="2011" name="J. Bacteriol.">
        <title>Genomes of three methylotrophs from a single niche uncover genetic and metabolic divergence of Methylophilaceae.</title>
        <authorList>
            <person name="Lapidus A."/>
            <person name="Clum A."/>
            <person name="Labutti K."/>
            <person name="Kaluzhnaya M.G."/>
            <person name="Lim S."/>
            <person name="Beck D.A."/>
            <person name="Glavina Del Rio T."/>
            <person name="Nolan M."/>
            <person name="Mavromatis K."/>
            <person name="Huntemann M."/>
            <person name="Lucas S."/>
            <person name="Lidstrom M.E."/>
            <person name="Ivanova N."/>
            <person name="Chistoserdova L."/>
        </authorList>
    </citation>
    <scope>NUCLEOTIDE SEQUENCE [LARGE SCALE GENOMIC DNA]</scope>
    <source>
        <strain evidence="10 11">301</strain>
    </source>
</reference>
<dbReference type="HOGENOM" id="CLU_009912_5_3_4"/>
<evidence type="ECO:0000256" key="4">
    <source>
        <dbReference type="ARBA" id="ARBA00022989"/>
    </source>
</evidence>
<dbReference type="STRING" id="666681.M301_2272"/>
<reference evidence="11" key="1">
    <citation type="submission" date="2010-05" db="EMBL/GenBank/DDBJ databases">
        <title>Complete sequence of Methylotenera sp. 301.</title>
        <authorList>
            <person name="Lucas S."/>
            <person name="Copeland A."/>
            <person name="Lapidus A."/>
            <person name="Cheng J.-F."/>
            <person name="Bruce D."/>
            <person name="Goodwin L."/>
            <person name="Pitluck S."/>
            <person name="Clum A."/>
            <person name="Land M."/>
            <person name="Hauser L."/>
            <person name="Kyrpides N."/>
            <person name="Ivanova N."/>
            <person name="Chistoservova L."/>
            <person name="Kalyuzhnaya M."/>
            <person name="Woyke T."/>
        </authorList>
    </citation>
    <scope>NUCLEOTIDE SEQUENCE [LARGE SCALE GENOMIC DNA]</scope>
    <source>
        <strain evidence="11">301</strain>
    </source>
</reference>
<comment type="subcellular location">
    <subcellularLocation>
        <location evidence="1">Cell membrane</location>
        <topology evidence="1">Multi-pass membrane protein</topology>
    </subcellularLocation>
</comment>